<dbReference type="Gene3D" id="2.30.130.10">
    <property type="entry name" value="PUA domain"/>
    <property type="match status" value="1"/>
</dbReference>
<evidence type="ECO:0000256" key="5">
    <source>
        <dbReference type="ARBA" id="ARBA00022679"/>
    </source>
</evidence>
<dbReference type="GO" id="GO:0003723">
    <property type="term" value="F:RNA binding"/>
    <property type="evidence" value="ECO:0007669"/>
    <property type="project" value="UniProtKB-KW"/>
</dbReference>
<dbReference type="SMART" id="SM00359">
    <property type="entry name" value="PUA"/>
    <property type="match status" value="1"/>
</dbReference>
<keyword evidence="4 10" id="KW-0489">Methyltransferase</keyword>
<feature type="domain" description="PUA" evidence="9">
    <location>
        <begin position="2"/>
        <end position="86"/>
    </location>
</feature>
<evidence type="ECO:0000313" key="11">
    <source>
        <dbReference type="Proteomes" id="UP000823926"/>
    </source>
</evidence>
<dbReference type="CDD" id="cd11572">
    <property type="entry name" value="RlmI_M_like"/>
    <property type="match status" value="1"/>
</dbReference>
<evidence type="ECO:0000256" key="2">
    <source>
        <dbReference type="ARBA" id="ARBA00022490"/>
    </source>
</evidence>
<name>A0A9D1TZ75_9BACT</name>
<organism evidence="10 11">
    <name type="scientific">Candidatus Rikenella faecigallinarum</name>
    <dbReference type="NCBI Taxonomy" id="2838745"/>
    <lineage>
        <taxon>Bacteria</taxon>
        <taxon>Pseudomonadati</taxon>
        <taxon>Bacteroidota</taxon>
        <taxon>Bacteroidia</taxon>
        <taxon>Bacteroidales</taxon>
        <taxon>Rikenellaceae</taxon>
        <taxon>Rikenella</taxon>
    </lineage>
</organism>
<dbReference type="GO" id="GO:0032259">
    <property type="term" value="P:methylation"/>
    <property type="evidence" value="ECO:0007669"/>
    <property type="project" value="UniProtKB-KW"/>
</dbReference>
<evidence type="ECO:0000256" key="3">
    <source>
        <dbReference type="ARBA" id="ARBA00022552"/>
    </source>
</evidence>
<dbReference type="Pfam" id="PF17785">
    <property type="entry name" value="PUA_3"/>
    <property type="match status" value="1"/>
</dbReference>
<keyword evidence="6" id="KW-0949">S-adenosyl-L-methionine</keyword>
<sequence>MTKLTLRRGKEESLLRRHPWIFSGAIHSTDGTPEEGDVVDVYTSTGEFIARGHCAIGSIAVRVLTFDAEEAIDNRFWERRIAEAYGVRKTLGLTDSTNTTCYRLVHGEGDNLPGLVVDIYGTTAVMQSHSVGMYLARHEIAAALRSVYGARLTAVYDKSAGTIPPKCGIEAVDGYLWQETANAHPDTVVWEGGNRFQANWEDGQKTGFFIDQRDNRALVGRYARGRRVLNTFCYTGGFSVYAMQGGATAVDSVDSSARAVALASENMKLNRSVAVEGFAHQEIASDTLEFIRRMPENAYDLVILDPPAFAKHHKVLGNALQGYKRLNAAALGKMPAGSILFTFSCSQAVSREQFRMAVFSAAAIAGRRVRILHQLTQPADHPVNIYHPEGEYLKGLVLYVE</sequence>
<dbReference type="Gene3D" id="3.40.50.150">
    <property type="entry name" value="Vaccinia Virus protein VP39"/>
    <property type="match status" value="1"/>
</dbReference>
<dbReference type="InterPro" id="IPR036974">
    <property type="entry name" value="PUA_sf"/>
</dbReference>
<comment type="caution">
    <text evidence="10">The sequence shown here is derived from an EMBL/GenBank/DDBJ whole genome shotgun (WGS) entry which is preliminary data.</text>
</comment>
<dbReference type="InterPro" id="IPR015947">
    <property type="entry name" value="PUA-like_sf"/>
</dbReference>
<evidence type="ECO:0000256" key="1">
    <source>
        <dbReference type="ARBA" id="ARBA00004496"/>
    </source>
</evidence>
<dbReference type="CDD" id="cd21153">
    <property type="entry name" value="PUA_RlmI"/>
    <property type="match status" value="1"/>
</dbReference>
<reference evidence="10" key="2">
    <citation type="submission" date="2021-04" db="EMBL/GenBank/DDBJ databases">
        <authorList>
            <person name="Gilroy R."/>
        </authorList>
    </citation>
    <scope>NUCLEOTIDE SEQUENCE</scope>
    <source>
        <strain evidence="10">ChiBcec15-1070</strain>
    </source>
</reference>
<comment type="subcellular location">
    <subcellularLocation>
        <location evidence="1">Cytoplasm</location>
    </subcellularLocation>
</comment>
<dbReference type="PANTHER" id="PTHR42873">
    <property type="entry name" value="RIBOSOMAL RNA LARGE SUBUNIT METHYLTRANSFERASE"/>
    <property type="match status" value="1"/>
</dbReference>
<dbReference type="SUPFAM" id="SSF88697">
    <property type="entry name" value="PUA domain-like"/>
    <property type="match status" value="1"/>
</dbReference>
<comment type="similarity">
    <text evidence="8">Belongs to the methyltransferase superfamily. RlmI family.</text>
</comment>
<evidence type="ECO:0000259" key="9">
    <source>
        <dbReference type="SMART" id="SM00359"/>
    </source>
</evidence>
<dbReference type="Proteomes" id="UP000823926">
    <property type="component" value="Unassembled WGS sequence"/>
</dbReference>
<proteinExistence type="inferred from homology"/>
<dbReference type="PROSITE" id="PS50890">
    <property type="entry name" value="PUA"/>
    <property type="match status" value="1"/>
</dbReference>
<evidence type="ECO:0000313" key="10">
    <source>
        <dbReference type="EMBL" id="HIW10984.1"/>
    </source>
</evidence>
<dbReference type="PANTHER" id="PTHR42873:SF1">
    <property type="entry name" value="S-ADENOSYLMETHIONINE-DEPENDENT METHYLTRANSFERASE DOMAIN-CONTAINING PROTEIN"/>
    <property type="match status" value="1"/>
</dbReference>
<keyword evidence="5" id="KW-0808">Transferase</keyword>
<keyword evidence="3" id="KW-0698">rRNA processing</keyword>
<dbReference type="GO" id="GO:0006364">
    <property type="term" value="P:rRNA processing"/>
    <property type="evidence" value="ECO:0007669"/>
    <property type="project" value="UniProtKB-KW"/>
</dbReference>
<dbReference type="CDD" id="cd02440">
    <property type="entry name" value="AdoMet_MTases"/>
    <property type="match status" value="1"/>
</dbReference>
<dbReference type="InterPro" id="IPR041532">
    <property type="entry name" value="RlmI-like_PUA"/>
</dbReference>
<dbReference type="GO" id="GO:0005737">
    <property type="term" value="C:cytoplasm"/>
    <property type="evidence" value="ECO:0007669"/>
    <property type="project" value="UniProtKB-SubCell"/>
</dbReference>
<evidence type="ECO:0000256" key="7">
    <source>
        <dbReference type="ARBA" id="ARBA00022884"/>
    </source>
</evidence>
<dbReference type="InterPro" id="IPR019614">
    <property type="entry name" value="SAM-dep_methyl-trfase"/>
</dbReference>
<evidence type="ECO:0000256" key="4">
    <source>
        <dbReference type="ARBA" id="ARBA00022603"/>
    </source>
</evidence>
<evidence type="ECO:0000256" key="8">
    <source>
        <dbReference type="ARBA" id="ARBA00038091"/>
    </source>
</evidence>
<keyword evidence="2" id="KW-0963">Cytoplasm</keyword>
<dbReference type="Gene3D" id="3.30.750.80">
    <property type="entry name" value="RNA methyltransferase domain (HRMD) like"/>
    <property type="match status" value="1"/>
</dbReference>
<keyword evidence="7" id="KW-0694">RNA-binding</keyword>
<dbReference type="InterPro" id="IPR002478">
    <property type="entry name" value="PUA"/>
</dbReference>
<accession>A0A9D1TZ75</accession>
<dbReference type="AlphaFoldDB" id="A0A9D1TZ75"/>
<reference evidence="10" key="1">
    <citation type="journal article" date="2021" name="PeerJ">
        <title>Extensive microbial diversity within the chicken gut microbiome revealed by metagenomics and culture.</title>
        <authorList>
            <person name="Gilroy R."/>
            <person name="Ravi A."/>
            <person name="Getino M."/>
            <person name="Pursley I."/>
            <person name="Horton D.L."/>
            <person name="Alikhan N.F."/>
            <person name="Baker D."/>
            <person name="Gharbi K."/>
            <person name="Hall N."/>
            <person name="Watson M."/>
            <person name="Adriaenssens E.M."/>
            <person name="Foster-Nyarko E."/>
            <person name="Jarju S."/>
            <person name="Secka A."/>
            <person name="Antonio M."/>
            <person name="Oren A."/>
            <person name="Chaudhuri R.R."/>
            <person name="La Ragione R."/>
            <person name="Hildebrand F."/>
            <person name="Pallen M.J."/>
        </authorList>
    </citation>
    <scope>NUCLEOTIDE SEQUENCE</scope>
    <source>
        <strain evidence="10">ChiBcec15-1070</strain>
    </source>
</reference>
<dbReference type="Pfam" id="PF10672">
    <property type="entry name" value="Methyltrans_SAM"/>
    <property type="match status" value="1"/>
</dbReference>
<dbReference type="SUPFAM" id="SSF53335">
    <property type="entry name" value="S-adenosyl-L-methionine-dependent methyltransferases"/>
    <property type="match status" value="1"/>
</dbReference>
<gene>
    <name evidence="10" type="ORF">H9888_05710</name>
</gene>
<protein>
    <submittedName>
        <fullName evidence="10">Class I SAM-dependent rRNA methyltransferase</fullName>
    </submittedName>
</protein>
<dbReference type="EMBL" id="DXHL01000027">
    <property type="protein sequence ID" value="HIW10984.1"/>
    <property type="molecule type" value="Genomic_DNA"/>
</dbReference>
<dbReference type="InterPro" id="IPR029063">
    <property type="entry name" value="SAM-dependent_MTases_sf"/>
</dbReference>
<dbReference type="GO" id="GO:0008168">
    <property type="term" value="F:methyltransferase activity"/>
    <property type="evidence" value="ECO:0007669"/>
    <property type="project" value="UniProtKB-KW"/>
</dbReference>
<evidence type="ECO:0000256" key="6">
    <source>
        <dbReference type="ARBA" id="ARBA00022691"/>
    </source>
</evidence>